<evidence type="ECO:0000259" key="9">
    <source>
        <dbReference type="PROSITE" id="PS50113"/>
    </source>
</evidence>
<dbReference type="SMART" id="SM00388">
    <property type="entry name" value="HisKA"/>
    <property type="match status" value="1"/>
</dbReference>
<feature type="domain" description="PAC" evidence="9">
    <location>
        <begin position="251"/>
        <end position="302"/>
    </location>
</feature>
<keyword evidence="5 10" id="KW-0418">Kinase</keyword>
<dbReference type="SUPFAM" id="SSF55874">
    <property type="entry name" value="ATPase domain of HSP90 chaperone/DNA topoisomerase II/histidine kinase"/>
    <property type="match status" value="1"/>
</dbReference>
<evidence type="ECO:0000313" key="10">
    <source>
        <dbReference type="EMBL" id="KAF1083744.1"/>
    </source>
</evidence>
<evidence type="ECO:0000256" key="2">
    <source>
        <dbReference type="ARBA" id="ARBA00012438"/>
    </source>
</evidence>
<dbReference type="Gene3D" id="1.10.287.130">
    <property type="match status" value="1"/>
</dbReference>
<dbReference type="InterPro" id="IPR003594">
    <property type="entry name" value="HATPase_dom"/>
</dbReference>
<dbReference type="CDD" id="cd00130">
    <property type="entry name" value="PAS"/>
    <property type="match status" value="3"/>
</dbReference>
<keyword evidence="4 10" id="KW-0808">Transferase</keyword>
<dbReference type="Pfam" id="PF02518">
    <property type="entry name" value="HATPase_c"/>
    <property type="match status" value="1"/>
</dbReference>
<keyword evidence="6" id="KW-0902">Two-component regulatory system</keyword>
<proteinExistence type="predicted"/>
<organism evidence="10 11">
    <name type="scientific">Sporotomaculum syntrophicum</name>
    <dbReference type="NCBI Taxonomy" id="182264"/>
    <lineage>
        <taxon>Bacteria</taxon>
        <taxon>Bacillati</taxon>
        <taxon>Bacillota</taxon>
        <taxon>Clostridia</taxon>
        <taxon>Eubacteriales</taxon>
        <taxon>Desulfallaceae</taxon>
        <taxon>Sporotomaculum</taxon>
    </lineage>
</organism>
<dbReference type="InterPro" id="IPR035965">
    <property type="entry name" value="PAS-like_dom_sf"/>
</dbReference>
<evidence type="ECO:0000256" key="4">
    <source>
        <dbReference type="ARBA" id="ARBA00022679"/>
    </source>
</evidence>
<keyword evidence="3" id="KW-0597">Phosphoprotein</keyword>
<dbReference type="Gene3D" id="3.30.450.20">
    <property type="entry name" value="PAS domain"/>
    <property type="match status" value="4"/>
</dbReference>
<dbReference type="PANTHER" id="PTHR43304:SF1">
    <property type="entry name" value="PAC DOMAIN-CONTAINING PROTEIN"/>
    <property type="match status" value="1"/>
</dbReference>
<dbReference type="SUPFAM" id="SSF55785">
    <property type="entry name" value="PYP-like sensor domain (PAS domain)"/>
    <property type="match status" value="4"/>
</dbReference>
<dbReference type="Pfam" id="PF00512">
    <property type="entry name" value="HisKA"/>
    <property type="match status" value="1"/>
</dbReference>
<dbReference type="InterPro" id="IPR000700">
    <property type="entry name" value="PAS-assoc_C"/>
</dbReference>
<dbReference type="Pfam" id="PF13426">
    <property type="entry name" value="PAS_9"/>
    <property type="match status" value="3"/>
</dbReference>
<evidence type="ECO:0000259" key="8">
    <source>
        <dbReference type="PROSITE" id="PS50112"/>
    </source>
</evidence>
<dbReference type="EC" id="2.7.13.3" evidence="2"/>
<evidence type="ECO:0000313" key="11">
    <source>
        <dbReference type="Proteomes" id="UP000798488"/>
    </source>
</evidence>
<evidence type="ECO:0000256" key="6">
    <source>
        <dbReference type="ARBA" id="ARBA00023012"/>
    </source>
</evidence>
<dbReference type="PRINTS" id="PR00344">
    <property type="entry name" value="BCTRLSENSOR"/>
</dbReference>
<dbReference type="InterPro" id="IPR003661">
    <property type="entry name" value="HisK_dim/P_dom"/>
</dbReference>
<keyword evidence="11" id="KW-1185">Reference proteome</keyword>
<sequence length="767" mass="87979">MFNAVEEVNGIRGANSSLIEKYGAYLTENMIKDIQKLEVENTRLKEEIGNREIPKAALKVLLKYATSSVAIMDSNYNYIWVNMPFAQKDSRSVADYPGHNHFEFYPSDVKEVFEQVVRTKEVYKAYNWPFTDANHPELGVTYFDWTLVPVLNLSDEVELLVYFRNDVTEHVRVQEKLVESQERYHTIFNNSLDAILLAIPGSTILSANPAACHMFGRTEEELCTVEWNELFDIDDPRVLQAFKKRGELRSFTSEMTLLRKDGTKFDGEVTSNLFKDKNGQILSSMIVRDMSERKKTEEALRLSEDKFYKAFHHNQTMMAFIRLKDDVFIDVNNSYAKVLGYSREEMIGKNVFELSIWADLEEKQNLRKQLAENGCVRNTELKFRSKSGDIIYVVATSNLLDIAGEECILASLIDITELKKTVDDLRKSKELFNKTCNANPLIMAIFSAEDFKIMEVNYVFVQKFGYTREESIGLTAVDINIWLDINDRKRYLEELDKNGFIENYETRFRNKSGDILNVLLTGFYTTWNDEQCIFTIVNDITELRHYQHEMARLDGLNLVGEMAAGIGHEIRNPMTTVRGFLQLLGEKERYATDKEYMNLMIEELDRANSIITEFLTLAKDKTVELKRQSLNQTVRTILPLLQADAMKQNKSIEVHLGEIPNVVIDRNEIKQLIINLVRNGLEAMPPGGILSIKTFKDNDGVVLAVQDQGKGIKPEVLEKIGTPFFTTKDTGTGLGLAVCYSIAQRHNARIDFKTSTDGTTFYVRFNL</sequence>
<dbReference type="Gene3D" id="3.30.565.10">
    <property type="entry name" value="Histidine kinase-like ATPase, C-terminal domain"/>
    <property type="match status" value="1"/>
</dbReference>
<comment type="caution">
    <text evidence="10">The sequence shown here is derived from an EMBL/GenBank/DDBJ whole genome shotgun (WGS) entry which is preliminary data.</text>
</comment>
<reference evidence="10" key="1">
    <citation type="submission" date="2016-02" db="EMBL/GenBank/DDBJ databases">
        <title>Draft Genome Sequence of Sporotomaculum syntrophicum Strain FB, a Syntrophic Benzoate Degrader.</title>
        <authorList>
            <person name="Nobu M.K."/>
            <person name="Narihiro T."/>
            <person name="Qiu Y.-L."/>
            <person name="Ohashi A."/>
            <person name="Liu W.-T."/>
            <person name="Yuji S."/>
        </authorList>
    </citation>
    <scope>NUCLEOTIDE SEQUENCE</scope>
    <source>
        <strain evidence="10">FB</strain>
    </source>
</reference>
<dbReference type="GO" id="GO:0000155">
    <property type="term" value="F:phosphorelay sensor kinase activity"/>
    <property type="evidence" value="ECO:0007669"/>
    <property type="project" value="InterPro"/>
</dbReference>
<evidence type="ECO:0000256" key="1">
    <source>
        <dbReference type="ARBA" id="ARBA00000085"/>
    </source>
</evidence>
<name>A0A9D3AXI0_9FIRM</name>
<dbReference type="PROSITE" id="PS50109">
    <property type="entry name" value="HIS_KIN"/>
    <property type="match status" value="1"/>
</dbReference>
<evidence type="ECO:0000259" key="7">
    <source>
        <dbReference type="PROSITE" id="PS50109"/>
    </source>
</evidence>
<dbReference type="Proteomes" id="UP000798488">
    <property type="component" value="Unassembled WGS sequence"/>
</dbReference>
<dbReference type="EMBL" id="LSRS01000011">
    <property type="protein sequence ID" value="KAF1083744.1"/>
    <property type="molecule type" value="Genomic_DNA"/>
</dbReference>
<dbReference type="AlphaFoldDB" id="A0A9D3AXI0"/>
<dbReference type="InterPro" id="IPR052162">
    <property type="entry name" value="Sensor_kinase/Photoreceptor"/>
</dbReference>
<dbReference type="InterPro" id="IPR005467">
    <property type="entry name" value="His_kinase_dom"/>
</dbReference>
<comment type="catalytic activity">
    <reaction evidence="1">
        <text>ATP + protein L-histidine = ADP + protein N-phospho-L-histidine.</text>
        <dbReference type="EC" id="2.7.13.3"/>
    </reaction>
</comment>
<evidence type="ECO:0000256" key="3">
    <source>
        <dbReference type="ARBA" id="ARBA00022553"/>
    </source>
</evidence>
<dbReference type="CDD" id="cd00082">
    <property type="entry name" value="HisKA"/>
    <property type="match status" value="1"/>
</dbReference>
<dbReference type="SMART" id="SM00086">
    <property type="entry name" value="PAC"/>
    <property type="match status" value="3"/>
</dbReference>
<protein>
    <recommendedName>
        <fullName evidence="2">histidine kinase</fullName>
        <ecNumber evidence="2">2.7.13.3</ecNumber>
    </recommendedName>
</protein>
<feature type="domain" description="PAC" evidence="9">
    <location>
        <begin position="377"/>
        <end position="427"/>
    </location>
</feature>
<feature type="domain" description="PAS" evidence="8">
    <location>
        <begin position="303"/>
        <end position="374"/>
    </location>
</feature>
<dbReference type="PROSITE" id="PS50113">
    <property type="entry name" value="PAC"/>
    <property type="match status" value="2"/>
</dbReference>
<dbReference type="InterPro" id="IPR036890">
    <property type="entry name" value="HATPase_C_sf"/>
</dbReference>
<dbReference type="SMART" id="SM00091">
    <property type="entry name" value="PAS"/>
    <property type="match status" value="3"/>
</dbReference>
<dbReference type="PROSITE" id="PS50112">
    <property type="entry name" value="PAS"/>
    <property type="match status" value="1"/>
</dbReference>
<dbReference type="InterPro" id="IPR001610">
    <property type="entry name" value="PAC"/>
</dbReference>
<gene>
    <name evidence="10" type="primary">kinE_11</name>
    <name evidence="10" type="ORF">SPSYN_03093</name>
</gene>
<dbReference type="NCBIfam" id="TIGR00229">
    <property type="entry name" value="sensory_box"/>
    <property type="match status" value="3"/>
</dbReference>
<dbReference type="SUPFAM" id="SSF47384">
    <property type="entry name" value="Homodimeric domain of signal transducing histidine kinase"/>
    <property type="match status" value="1"/>
</dbReference>
<dbReference type="PANTHER" id="PTHR43304">
    <property type="entry name" value="PHYTOCHROME-LIKE PROTEIN CPH1"/>
    <property type="match status" value="1"/>
</dbReference>
<dbReference type="InterPro" id="IPR004358">
    <property type="entry name" value="Sig_transdc_His_kin-like_C"/>
</dbReference>
<dbReference type="InterPro" id="IPR000014">
    <property type="entry name" value="PAS"/>
</dbReference>
<dbReference type="SMART" id="SM00387">
    <property type="entry name" value="HATPase_c"/>
    <property type="match status" value="1"/>
</dbReference>
<feature type="domain" description="Histidine kinase" evidence="7">
    <location>
        <begin position="565"/>
        <end position="767"/>
    </location>
</feature>
<accession>A0A9D3AXI0</accession>
<dbReference type="InterPro" id="IPR036097">
    <property type="entry name" value="HisK_dim/P_sf"/>
</dbReference>
<evidence type="ECO:0000256" key="5">
    <source>
        <dbReference type="ARBA" id="ARBA00022777"/>
    </source>
</evidence>